<sequence length="81" mass="8489">MTDKEPLQSANQSSADQSGKGGDPHQDRPLGAKSSSNGFWDIGPDKPAKPPSFREWLLIAAVIAGTLLIVGGYALSVGLLR</sequence>
<dbReference type="Proteomes" id="UP001595973">
    <property type="component" value="Unassembled WGS sequence"/>
</dbReference>
<name>A0ABV9KR57_9RHOB</name>
<keyword evidence="2" id="KW-1133">Transmembrane helix</keyword>
<evidence type="ECO:0000313" key="3">
    <source>
        <dbReference type="EMBL" id="MFC4672046.1"/>
    </source>
</evidence>
<dbReference type="RefSeq" id="WP_380723225.1">
    <property type="nucleotide sequence ID" value="NZ_JBHSGI010000034.1"/>
</dbReference>
<comment type="caution">
    <text evidence="3">The sequence shown here is derived from an EMBL/GenBank/DDBJ whole genome shotgun (WGS) entry which is preliminary data.</text>
</comment>
<feature type="compositionally biased region" description="Polar residues" evidence="1">
    <location>
        <begin position="8"/>
        <end position="17"/>
    </location>
</feature>
<feature type="region of interest" description="Disordered" evidence="1">
    <location>
        <begin position="1"/>
        <end position="46"/>
    </location>
</feature>
<dbReference type="EMBL" id="JBHSGI010000034">
    <property type="protein sequence ID" value="MFC4672046.1"/>
    <property type="molecule type" value="Genomic_DNA"/>
</dbReference>
<protein>
    <submittedName>
        <fullName evidence="3">Uncharacterized protein</fullName>
    </submittedName>
</protein>
<evidence type="ECO:0000313" key="4">
    <source>
        <dbReference type="Proteomes" id="UP001595973"/>
    </source>
</evidence>
<organism evidence="3 4">
    <name type="scientific">Seohaeicola nanhaiensis</name>
    <dbReference type="NCBI Taxonomy" id="1387282"/>
    <lineage>
        <taxon>Bacteria</taxon>
        <taxon>Pseudomonadati</taxon>
        <taxon>Pseudomonadota</taxon>
        <taxon>Alphaproteobacteria</taxon>
        <taxon>Rhodobacterales</taxon>
        <taxon>Roseobacteraceae</taxon>
        <taxon>Seohaeicola</taxon>
    </lineage>
</organism>
<gene>
    <name evidence="3" type="ORF">ACFO5X_26090</name>
</gene>
<reference evidence="4" key="1">
    <citation type="journal article" date="2019" name="Int. J. Syst. Evol. Microbiol.">
        <title>The Global Catalogue of Microorganisms (GCM) 10K type strain sequencing project: providing services to taxonomists for standard genome sequencing and annotation.</title>
        <authorList>
            <consortium name="The Broad Institute Genomics Platform"/>
            <consortium name="The Broad Institute Genome Sequencing Center for Infectious Disease"/>
            <person name="Wu L."/>
            <person name="Ma J."/>
        </authorList>
    </citation>
    <scope>NUCLEOTIDE SEQUENCE [LARGE SCALE GENOMIC DNA]</scope>
    <source>
        <strain evidence="4">CGMCC 4.7283</strain>
    </source>
</reference>
<keyword evidence="4" id="KW-1185">Reference proteome</keyword>
<proteinExistence type="predicted"/>
<evidence type="ECO:0000256" key="1">
    <source>
        <dbReference type="SAM" id="MobiDB-lite"/>
    </source>
</evidence>
<evidence type="ECO:0000256" key="2">
    <source>
        <dbReference type="SAM" id="Phobius"/>
    </source>
</evidence>
<keyword evidence="2" id="KW-0812">Transmembrane</keyword>
<feature type="transmembrane region" description="Helical" evidence="2">
    <location>
        <begin position="56"/>
        <end position="80"/>
    </location>
</feature>
<accession>A0ABV9KR57</accession>
<keyword evidence="2" id="KW-0472">Membrane</keyword>